<name>A0A2G1QGY1_9HYPH</name>
<evidence type="ECO:0000313" key="4">
    <source>
        <dbReference type="EMBL" id="PHP64773.1"/>
    </source>
</evidence>
<dbReference type="SUPFAM" id="SSF81901">
    <property type="entry name" value="HCP-like"/>
    <property type="match status" value="1"/>
</dbReference>
<feature type="domain" description="Peptidoglycan binding-like" evidence="3">
    <location>
        <begin position="303"/>
        <end position="336"/>
    </location>
</feature>
<evidence type="ECO:0000259" key="3">
    <source>
        <dbReference type="Pfam" id="PF01471"/>
    </source>
</evidence>
<dbReference type="Proteomes" id="UP000221168">
    <property type="component" value="Unassembled WGS sequence"/>
</dbReference>
<dbReference type="EMBL" id="PDVP01000023">
    <property type="protein sequence ID" value="PHP64773.1"/>
    <property type="molecule type" value="Genomic_DNA"/>
</dbReference>
<dbReference type="Gene3D" id="1.25.40.10">
    <property type="entry name" value="Tetratricopeptide repeat domain"/>
    <property type="match status" value="1"/>
</dbReference>
<reference evidence="4 5" key="1">
    <citation type="submission" date="2017-10" db="EMBL/GenBank/DDBJ databases">
        <title>Sedimentibacterium mangrovi gen. nov., sp. nov., a novel member of family Phyllobacteriacea isolated from mangrove sediment.</title>
        <authorList>
            <person name="Liao H."/>
            <person name="Tian Y."/>
        </authorList>
    </citation>
    <scope>NUCLEOTIDE SEQUENCE [LARGE SCALE GENOMIC DNA]</scope>
    <source>
        <strain evidence="4 5">X9-2-2</strain>
    </source>
</reference>
<accession>A0A2G1QGY1</accession>
<dbReference type="SMART" id="SM00671">
    <property type="entry name" value="SEL1"/>
    <property type="match status" value="4"/>
</dbReference>
<comment type="caution">
    <text evidence="4">The sequence shown here is derived from an EMBL/GenBank/DDBJ whole genome shotgun (WGS) entry which is preliminary data.</text>
</comment>
<dbReference type="InterPro" id="IPR006597">
    <property type="entry name" value="Sel1-like"/>
</dbReference>
<dbReference type="SUPFAM" id="SSF47090">
    <property type="entry name" value="PGBD-like"/>
    <property type="match status" value="1"/>
</dbReference>
<feature type="signal peptide" evidence="2">
    <location>
        <begin position="1"/>
        <end position="21"/>
    </location>
</feature>
<dbReference type="AlphaFoldDB" id="A0A2G1QGY1"/>
<feature type="region of interest" description="Disordered" evidence="1">
    <location>
        <begin position="344"/>
        <end position="373"/>
    </location>
</feature>
<protein>
    <recommendedName>
        <fullName evidence="3">Peptidoglycan binding-like domain-containing protein</fullName>
    </recommendedName>
</protein>
<dbReference type="RefSeq" id="WP_099308630.1">
    <property type="nucleotide sequence ID" value="NZ_PDVP01000023.1"/>
</dbReference>
<dbReference type="InterPro" id="IPR002477">
    <property type="entry name" value="Peptidoglycan-bd-like"/>
</dbReference>
<keyword evidence="2" id="KW-0732">Signal</keyword>
<feature type="compositionally biased region" description="Basic and acidic residues" evidence="1">
    <location>
        <begin position="357"/>
        <end position="370"/>
    </location>
</feature>
<dbReference type="InterPro" id="IPR036366">
    <property type="entry name" value="PGBDSf"/>
</dbReference>
<dbReference type="Pfam" id="PF01471">
    <property type="entry name" value="PG_binding_1"/>
    <property type="match status" value="1"/>
</dbReference>
<proteinExistence type="predicted"/>
<feature type="region of interest" description="Disordered" evidence="1">
    <location>
        <begin position="71"/>
        <end position="99"/>
    </location>
</feature>
<dbReference type="PANTHER" id="PTHR43628">
    <property type="entry name" value="ACTIVATOR OF C KINASE PROTEIN 1-RELATED"/>
    <property type="match status" value="1"/>
</dbReference>
<evidence type="ECO:0000313" key="5">
    <source>
        <dbReference type="Proteomes" id="UP000221168"/>
    </source>
</evidence>
<evidence type="ECO:0000256" key="1">
    <source>
        <dbReference type="SAM" id="MobiDB-lite"/>
    </source>
</evidence>
<organism evidence="4 5">
    <name type="scientific">Zhengella mangrovi</name>
    <dbReference type="NCBI Taxonomy" id="1982044"/>
    <lineage>
        <taxon>Bacteria</taxon>
        <taxon>Pseudomonadati</taxon>
        <taxon>Pseudomonadota</taxon>
        <taxon>Alphaproteobacteria</taxon>
        <taxon>Hyphomicrobiales</taxon>
        <taxon>Notoacmeibacteraceae</taxon>
        <taxon>Zhengella</taxon>
    </lineage>
</organism>
<dbReference type="InterPro" id="IPR052945">
    <property type="entry name" value="Mitotic_Regulator"/>
</dbReference>
<evidence type="ECO:0000256" key="2">
    <source>
        <dbReference type="SAM" id="SignalP"/>
    </source>
</evidence>
<dbReference type="Pfam" id="PF08238">
    <property type="entry name" value="Sel1"/>
    <property type="match status" value="3"/>
</dbReference>
<dbReference type="InterPro" id="IPR036365">
    <property type="entry name" value="PGBD-like_sf"/>
</dbReference>
<sequence length="385" mass="42050">MVRRAAWILLALVTFATPSLPQSNSAEIAFWQSVESTKDATELEAYLEAYPNGSFAALARIRIEKLKAGSAAYGDGQSPRTTDAAADTPMGGHRGKNNPAVTECDRLAAHPLDLLRVAEGVWLEQILADKAMAACREAVSAHPGTPRFDYQLGRAMHAGQQEADAVTAYRRAAFAGYPMAMTDLGVMYANGTGIAKSDADAVRWYHEAIAADEPHAMFLLGNRYAAGRGVERDDKEALRLLRMAVDKSQDIDAIHALGWVYQASQGVPADPPRAARYIMDALRRGNQFTVQQMTERADIWSKPFRQELQRLLQADGVYFGKIDGVFGPATTSAIQALVARGLPRRIDRQPDAPKPAEVSRKPEAGQDRFQPDNALSELEALETLE</sequence>
<dbReference type="PANTHER" id="PTHR43628:SF1">
    <property type="entry name" value="CHITIN SYNTHASE REGULATORY FACTOR 2-RELATED"/>
    <property type="match status" value="1"/>
</dbReference>
<dbReference type="InterPro" id="IPR011990">
    <property type="entry name" value="TPR-like_helical_dom_sf"/>
</dbReference>
<feature type="chain" id="PRO_5013726774" description="Peptidoglycan binding-like domain-containing protein" evidence="2">
    <location>
        <begin position="22"/>
        <end position="385"/>
    </location>
</feature>
<dbReference type="Gene3D" id="1.10.101.10">
    <property type="entry name" value="PGBD-like superfamily/PGBD"/>
    <property type="match status" value="1"/>
</dbReference>
<dbReference type="OrthoDB" id="9816009at2"/>
<gene>
    <name evidence="4" type="ORF">CSC94_22495</name>
</gene>
<keyword evidence="5" id="KW-1185">Reference proteome</keyword>